<accession>A0A914D0U6</accession>
<evidence type="ECO:0000256" key="2">
    <source>
        <dbReference type="ARBA" id="ARBA00007447"/>
    </source>
</evidence>
<keyword evidence="13" id="KW-1185">Reference proteome</keyword>
<feature type="domain" description="Peptidase A1" evidence="12">
    <location>
        <begin position="77"/>
        <end position="399"/>
    </location>
</feature>
<evidence type="ECO:0000313" key="13">
    <source>
        <dbReference type="Proteomes" id="UP000887540"/>
    </source>
</evidence>
<dbReference type="GO" id="GO:0004190">
    <property type="term" value="F:aspartic-type endopeptidase activity"/>
    <property type="evidence" value="ECO:0007669"/>
    <property type="project" value="UniProtKB-KW"/>
</dbReference>
<comment type="subcellular location">
    <subcellularLocation>
        <location evidence="1">Secreted</location>
    </subcellularLocation>
</comment>
<evidence type="ECO:0000256" key="10">
    <source>
        <dbReference type="PIRSR" id="PIRSR601461-1"/>
    </source>
</evidence>
<dbReference type="InterPro" id="IPR034164">
    <property type="entry name" value="Pepsin-like_dom"/>
</dbReference>
<feature type="active site" evidence="10">
    <location>
        <position position="95"/>
    </location>
</feature>
<evidence type="ECO:0000259" key="12">
    <source>
        <dbReference type="PROSITE" id="PS51767"/>
    </source>
</evidence>
<evidence type="ECO:0000256" key="9">
    <source>
        <dbReference type="ARBA" id="ARBA00023180"/>
    </source>
</evidence>
<dbReference type="InterPro" id="IPR021109">
    <property type="entry name" value="Peptidase_aspartic_dom_sf"/>
</dbReference>
<keyword evidence="5 11" id="KW-0732">Signal</keyword>
<dbReference type="FunFam" id="2.40.70.10:FF:000008">
    <property type="entry name" value="Cathepsin D"/>
    <property type="match status" value="1"/>
</dbReference>
<dbReference type="InterPro" id="IPR001461">
    <property type="entry name" value="Aspartic_peptidase_A1"/>
</dbReference>
<reference evidence="14" key="1">
    <citation type="submission" date="2022-11" db="UniProtKB">
        <authorList>
            <consortium name="WormBaseParasite"/>
        </authorList>
    </citation>
    <scope>IDENTIFICATION</scope>
</reference>
<feature type="active site" evidence="10">
    <location>
        <position position="282"/>
    </location>
</feature>
<dbReference type="GO" id="GO:0005764">
    <property type="term" value="C:lysosome"/>
    <property type="evidence" value="ECO:0007669"/>
    <property type="project" value="TreeGrafter"/>
</dbReference>
<dbReference type="Pfam" id="PF00026">
    <property type="entry name" value="Asp"/>
    <property type="match status" value="1"/>
</dbReference>
<organism evidence="13 14">
    <name type="scientific">Acrobeloides nanus</name>
    <dbReference type="NCBI Taxonomy" id="290746"/>
    <lineage>
        <taxon>Eukaryota</taxon>
        <taxon>Metazoa</taxon>
        <taxon>Ecdysozoa</taxon>
        <taxon>Nematoda</taxon>
        <taxon>Chromadorea</taxon>
        <taxon>Rhabditida</taxon>
        <taxon>Tylenchina</taxon>
        <taxon>Cephalobomorpha</taxon>
        <taxon>Cephaloboidea</taxon>
        <taxon>Cephalobidae</taxon>
        <taxon>Acrobeloides</taxon>
    </lineage>
</organism>
<evidence type="ECO:0000256" key="11">
    <source>
        <dbReference type="SAM" id="SignalP"/>
    </source>
</evidence>
<name>A0A914D0U6_9BILA</name>
<comment type="similarity">
    <text evidence="2">Belongs to the peptidase A1 family.</text>
</comment>
<dbReference type="GO" id="GO:0006508">
    <property type="term" value="P:proteolysis"/>
    <property type="evidence" value="ECO:0007669"/>
    <property type="project" value="UniProtKB-KW"/>
</dbReference>
<dbReference type="GO" id="GO:0005576">
    <property type="term" value="C:extracellular region"/>
    <property type="evidence" value="ECO:0007669"/>
    <property type="project" value="UniProtKB-SubCell"/>
</dbReference>
<keyword evidence="7" id="KW-0378">Hydrolase</keyword>
<dbReference type="WBParaSite" id="ACRNAN_scaffold1682.g24578.t1">
    <property type="protein sequence ID" value="ACRNAN_scaffold1682.g24578.t1"/>
    <property type="gene ID" value="ACRNAN_scaffold1682.g24578"/>
</dbReference>
<keyword evidence="4" id="KW-0645">Protease</keyword>
<dbReference type="CDD" id="cd05471">
    <property type="entry name" value="pepsin_like"/>
    <property type="match status" value="1"/>
</dbReference>
<dbReference type="AlphaFoldDB" id="A0A914D0U6"/>
<evidence type="ECO:0000256" key="5">
    <source>
        <dbReference type="ARBA" id="ARBA00022729"/>
    </source>
</evidence>
<sequence>MKLLFLLVSFIVSNAVVEIPLLKVTSIRQKLTLAGLWPAYRRYEDALRLQSKAAVAQGAAATYSQPITYVSYIAANYVGNITIGTPEQNFIVYLDTGSANLWIPDKSCNTCGKKNRFDSTKSSSYIANGQYFSIQYGTGSTAGYLGEDTVRLGAAGTNQLVIPKTTFGQASQVDSVFQNDTVDGILGLAFRTLAVDYVVPPVINAINQGLLANPFFTVYIFNTGATEYLPGGTITYGGMDTKNCGPLIAWEPLTSATYFQFHIKGISVGSYSSNKGWDGISDTGTFGLGGPQAMTDAMAKIAGAVYHEQDELYYINCTATPPLVNFVIGSNTYTLDNKQMVIPHGEESVVGAQNATVKCFWGVFPFDFGGFGPSWIIGDPFIRQYCSTYDVVNKRIGFSAANGA</sequence>
<dbReference type="PANTHER" id="PTHR47966:SF45">
    <property type="entry name" value="PEPTIDASE A1 DOMAIN-CONTAINING PROTEIN"/>
    <property type="match status" value="1"/>
</dbReference>
<protein>
    <submittedName>
        <fullName evidence="14">Peptidase A1 domain-containing protein</fullName>
    </submittedName>
</protein>
<dbReference type="PROSITE" id="PS51767">
    <property type="entry name" value="PEPTIDASE_A1"/>
    <property type="match status" value="1"/>
</dbReference>
<evidence type="ECO:0000313" key="14">
    <source>
        <dbReference type="WBParaSite" id="ACRNAN_scaffold1682.g24578.t1"/>
    </source>
</evidence>
<evidence type="ECO:0000256" key="6">
    <source>
        <dbReference type="ARBA" id="ARBA00022750"/>
    </source>
</evidence>
<dbReference type="Gene3D" id="2.40.70.10">
    <property type="entry name" value="Acid Proteases"/>
    <property type="match status" value="2"/>
</dbReference>
<dbReference type="PRINTS" id="PR00792">
    <property type="entry name" value="PEPSIN"/>
</dbReference>
<keyword evidence="9" id="KW-0325">Glycoprotein</keyword>
<evidence type="ECO:0000256" key="1">
    <source>
        <dbReference type="ARBA" id="ARBA00004613"/>
    </source>
</evidence>
<dbReference type="InterPro" id="IPR033121">
    <property type="entry name" value="PEPTIDASE_A1"/>
</dbReference>
<dbReference type="Proteomes" id="UP000887540">
    <property type="component" value="Unplaced"/>
</dbReference>
<dbReference type="SUPFAM" id="SSF50630">
    <property type="entry name" value="Acid proteases"/>
    <property type="match status" value="1"/>
</dbReference>
<evidence type="ECO:0000256" key="8">
    <source>
        <dbReference type="ARBA" id="ARBA00023157"/>
    </source>
</evidence>
<feature type="signal peptide" evidence="11">
    <location>
        <begin position="1"/>
        <end position="15"/>
    </location>
</feature>
<proteinExistence type="inferred from homology"/>
<evidence type="ECO:0000256" key="3">
    <source>
        <dbReference type="ARBA" id="ARBA00022525"/>
    </source>
</evidence>
<feature type="chain" id="PRO_5037150125" evidence="11">
    <location>
        <begin position="16"/>
        <end position="404"/>
    </location>
</feature>
<dbReference type="FunFam" id="2.40.70.10:FF:000058">
    <property type="entry name" value="ASpartyl Protease"/>
    <property type="match status" value="1"/>
</dbReference>
<keyword evidence="3" id="KW-0964">Secreted</keyword>
<keyword evidence="8" id="KW-1015">Disulfide bond</keyword>
<keyword evidence="6" id="KW-0064">Aspartyl protease</keyword>
<evidence type="ECO:0000256" key="4">
    <source>
        <dbReference type="ARBA" id="ARBA00022670"/>
    </source>
</evidence>
<dbReference type="PANTHER" id="PTHR47966">
    <property type="entry name" value="BETA-SITE APP-CLEAVING ENZYME, ISOFORM A-RELATED"/>
    <property type="match status" value="1"/>
</dbReference>
<evidence type="ECO:0000256" key="7">
    <source>
        <dbReference type="ARBA" id="ARBA00022801"/>
    </source>
</evidence>